<dbReference type="Proteomes" id="UP001281305">
    <property type="component" value="Chromosome"/>
</dbReference>
<dbReference type="PANTHER" id="PTHR11699">
    <property type="entry name" value="ALDEHYDE DEHYDROGENASE-RELATED"/>
    <property type="match status" value="1"/>
</dbReference>
<dbReference type="InterPro" id="IPR016163">
    <property type="entry name" value="Ald_DH_C"/>
</dbReference>
<evidence type="ECO:0000259" key="4">
    <source>
        <dbReference type="Pfam" id="PF00171"/>
    </source>
</evidence>
<organism evidence="5 6">
    <name type="scientific">Roseovarius rhodophyticola</name>
    <dbReference type="NCBI Taxonomy" id="3080827"/>
    <lineage>
        <taxon>Bacteria</taxon>
        <taxon>Pseudomonadati</taxon>
        <taxon>Pseudomonadota</taxon>
        <taxon>Alphaproteobacteria</taxon>
        <taxon>Rhodobacterales</taxon>
        <taxon>Roseobacteraceae</taxon>
        <taxon>Roseovarius</taxon>
    </lineage>
</organism>
<feature type="active site" evidence="2">
    <location>
        <position position="259"/>
    </location>
</feature>
<name>A0ABZ2TAT6_9RHOB</name>
<accession>A0ABZ2TAT6</accession>
<dbReference type="CDD" id="cd07114">
    <property type="entry name" value="ALDH_DhaS"/>
    <property type="match status" value="1"/>
</dbReference>
<dbReference type="PROSITE" id="PS00687">
    <property type="entry name" value="ALDEHYDE_DEHYDR_GLU"/>
    <property type="match status" value="1"/>
</dbReference>
<gene>
    <name evidence="5" type="ORF">RZS32_010270</name>
</gene>
<dbReference type="PROSITE" id="PS00070">
    <property type="entry name" value="ALDEHYDE_DEHYDR_CYS"/>
    <property type="match status" value="1"/>
</dbReference>
<evidence type="ECO:0000313" key="6">
    <source>
        <dbReference type="Proteomes" id="UP001281305"/>
    </source>
</evidence>
<dbReference type="InterPro" id="IPR029510">
    <property type="entry name" value="Ald_DH_CS_GLU"/>
</dbReference>
<dbReference type="InterPro" id="IPR016161">
    <property type="entry name" value="Ald_DH/histidinol_DH"/>
</dbReference>
<evidence type="ECO:0000256" key="1">
    <source>
        <dbReference type="ARBA" id="ARBA00023002"/>
    </source>
</evidence>
<dbReference type="SUPFAM" id="SSF53720">
    <property type="entry name" value="ALDH-like"/>
    <property type="match status" value="1"/>
</dbReference>
<dbReference type="RefSeq" id="WP_317056888.1">
    <property type="nucleotide sequence ID" value="NZ_CP146606.1"/>
</dbReference>
<keyword evidence="6" id="KW-1185">Reference proteome</keyword>
<dbReference type="Pfam" id="PF00171">
    <property type="entry name" value="Aldedh"/>
    <property type="match status" value="1"/>
</dbReference>
<evidence type="ECO:0000256" key="2">
    <source>
        <dbReference type="PROSITE-ProRule" id="PRU10007"/>
    </source>
</evidence>
<proteinExistence type="inferred from homology"/>
<evidence type="ECO:0000313" key="5">
    <source>
        <dbReference type="EMBL" id="WYK16818.1"/>
    </source>
</evidence>
<dbReference type="InterPro" id="IPR016162">
    <property type="entry name" value="Ald_DH_N"/>
</dbReference>
<dbReference type="Gene3D" id="3.40.309.10">
    <property type="entry name" value="Aldehyde Dehydrogenase, Chain A, domain 2"/>
    <property type="match status" value="1"/>
</dbReference>
<dbReference type="EMBL" id="CP146606">
    <property type="protein sequence ID" value="WYK16818.1"/>
    <property type="molecule type" value="Genomic_DNA"/>
</dbReference>
<dbReference type="InterPro" id="IPR016160">
    <property type="entry name" value="Ald_DH_CS_CYS"/>
</dbReference>
<protein>
    <submittedName>
        <fullName evidence="5">Aldehyde dehydrogenase</fullName>
    </submittedName>
</protein>
<keyword evidence="1 3" id="KW-0560">Oxidoreductase</keyword>
<comment type="similarity">
    <text evidence="3">Belongs to the aldehyde dehydrogenase family.</text>
</comment>
<dbReference type="InterPro" id="IPR015590">
    <property type="entry name" value="Aldehyde_DH_dom"/>
</dbReference>
<dbReference type="Gene3D" id="3.40.605.10">
    <property type="entry name" value="Aldehyde Dehydrogenase, Chain A, domain 1"/>
    <property type="match status" value="1"/>
</dbReference>
<reference evidence="5 6" key="1">
    <citation type="submission" date="2024-02" db="EMBL/GenBank/DDBJ databases">
        <title>Roseovarius strain W115 nov., isolated from a marine algae.</title>
        <authorList>
            <person name="Lee M.W."/>
            <person name="Lee J.K."/>
            <person name="Kim J.M."/>
            <person name="Choi D.G."/>
            <person name="Baek J.H."/>
            <person name="Bayburt H."/>
            <person name="Jung J.J."/>
            <person name="Han D.M."/>
            <person name="Jeon C.O."/>
        </authorList>
    </citation>
    <scope>NUCLEOTIDE SEQUENCE [LARGE SCALE GENOMIC DNA]</scope>
    <source>
        <strain evidence="5 6">W115</strain>
    </source>
</reference>
<sequence>MSAITVAHMQDTCLPISIGGAYRASDGPEIDCYDPTTGQVWCRISDCTDAEVDAAVTAAGAAMRDPVWRDITQSQRGLLMQRLAEIPEQNIDRIAEIEVKDNGKLLREMRALAQALPVGLRYFAGMADKIEGTTIPVNKPDMLNFTVREALGVIGVIIPWNSPLYMMVRAIAPALACGNTVVVKPSEHASAGAVAFAEMVTEAGFPDGVFNVVTGYGHSAGNALITHPGIAKIDFTGGPATGRVIARNAADTLTPSSLELGGKSPHVVCDDADLDAAANGVVAGIFAAAGQTCVAGSRCFVQETVYEEVVARIVEKARAIKIGDPRRDDVQLGPLALWSQVEKVAEFVESAKSQGATLAFGGGRPEGLGDGWYVEPTVFTDVTNDMRIAREEIFGPVLAILKFSDEDDLLQQANDSDFALASGIWTQNINRALRFMRRIEAGMVWINTYRSPSVMSPVGGFKASGYGKHNGFAAIEEYSRIKTVVIDYSGAQQDAFVMRINK</sequence>
<evidence type="ECO:0000256" key="3">
    <source>
        <dbReference type="RuleBase" id="RU003345"/>
    </source>
</evidence>
<feature type="domain" description="Aldehyde dehydrogenase" evidence="4">
    <location>
        <begin position="24"/>
        <end position="484"/>
    </location>
</feature>